<feature type="domain" description="Ada DNA repair metal-binding" evidence="2">
    <location>
        <begin position="21"/>
        <end position="68"/>
    </location>
</feature>
<dbReference type="EMBL" id="QKTW01000025">
    <property type="protein sequence ID" value="PZF71300.1"/>
    <property type="molecule type" value="Genomic_DNA"/>
</dbReference>
<dbReference type="RefSeq" id="WP_111000445.1">
    <property type="nucleotide sequence ID" value="NZ_QKTW01000025.1"/>
</dbReference>
<sequence>MWRHEELNDLMLRRMLRSKAIVLAGNRKLKIYGTLRCNSGKRMKKTNRIFFLSETEALENGYRPCGHCMSAAYKKWKSTHESLRK</sequence>
<proteinExistence type="predicted"/>
<dbReference type="GO" id="GO:0008270">
    <property type="term" value="F:zinc ion binding"/>
    <property type="evidence" value="ECO:0007669"/>
    <property type="project" value="InterPro"/>
</dbReference>
<dbReference type="InterPro" id="IPR035451">
    <property type="entry name" value="Ada-like_dom_sf"/>
</dbReference>
<evidence type="ECO:0000256" key="1">
    <source>
        <dbReference type="ARBA" id="ARBA00023159"/>
    </source>
</evidence>
<dbReference type="Proteomes" id="UP000248745">
    <property type="component" value="Unassembled WGS sequence"/>
</dbReference>
<organism evidence="3 4">
    <name type="scientific">Taibaiella soli</name>
    <dbReference type="NCBI Taxonomy" id="1649169"/>
    <lineage>
        <taxon>Bacteria</taxon>
        <taxon>Pseudomonadati</taxon>
        <taxon>Bacteroidota</taxon>
        <taxon>Chitinophagia</taxon>
        <taxon>Chitinophagales</taxon>
        <taxon>Chitinophagaceae</taxon>
        <taxon>Taibaiella</taxon>
    </lineage>
</organism>
<dbReference type="Pfam" id="PF02805">
    <property type="entry name" value="Ada_Zn_binding"/>
    <property type="match status" value="1"/>
</dbReference>
<dbReference type="GO" id="GO:0006281">
    <property type="term" value="P:DNA repair"/>
    <property type="evidence" value="ECO:0007669"/>
    <property type="project" value="InterPro"/>
</dbReference>
<dbReference type="SUPFAM" id="SSF57884">
    <property type="entry name" value="Ada DNA repair protein, N-terminal domain (N-Ada 10)"/>
    <property type="match status" value="1"/>
</dbReference>
<dbReference type="AlphaFoldDB" id="A0A2W2AGC4"/>
<evidence type="ECO:0000313" key="4">
    <source>
        <dbReference type="Proteomes" id="UP000248745"/>
    </source>
</evidence>
<comment type="caution">
    <text evidence="3">The sequence shown here is derived from an EMBL/GenBank/DDBJ whole genome shotgun (WGS) entry which is preliminary data.</text>
</comment>
<dbReference type="GO" id="GO:0006355">
    <property type="term" value="P:regulation of DNA-templated transcription"/>
    <property type="evidence" value="ECO:0007669"/>
    <property type="project" value="InterPro"/>
</dbReference>
<dbReference type="Gene3D" id="3.40.10.10">
    <property type="entry name" value="DNA Methylphosphotriester Repair Domain"/>
    <property type="match status" value="1"/>
</dbReference>
<dbReference type="GO" id="GO:0008168">
    <property type="term" value="F:methyltransferase activity"/>
    <property type="evidence" value="ECO:0007669"/>
    <property type="project" value="InterPro"/>
</dbReference>
<evidence type="ECO:0000313" key="3">
    <source>
        <dbReference type="EMBL" id="PZF71300.1"/>
    </source>
</evidence>
<name>A0A2W2AGC4_9BACT</name>
<dbReference type="OrthoDB" id="894286at2"/>
<dbReference type="GO" id="GO:0003677">
    <property type="term" value="F:DNA binding"/>
    <property type="evidence" value="ECO:0007669"/>
    <property type="project" value="InterPro"/>
</dbReference>
<evidence type="ECO:0000259" key="2">
    <source>
        <dbReference type="Pfam" id="PF02805"/>
    </source>
</evidence>
<protein>
    <submittedName>
        <fullName evidence="3">Metal-binding protein</fullName>
    </submittedName>
</protein>
<accession>A0A2W2AGC4</accession>
<dbReference type="InterPro" id="IPR004026">
    <property type="entry name" value="Ada_DNA_repair_Zn-bd"/>
</dbReference>
<gene>
    <name evidence="3" type="ORF">DN068_18560</name>
</gene>
<keyword evidence="4" id="KW-1185">Reference proteome</keyword>
<reference evidence="3 4" key="1">
    <citation type="submission" date="2018-06" db="EMBL/GenBank/DDBJ databases">
        <title>Mucibacter soli gen. nov., sp. nov., a new member of the family Chitinophagaceae producing mucin.</title>
        <authorList>
            <person name="Kim M.-K."/>
            <person name="Park S."/>
            <person name="Kim T.-S."/>
            <person name="Joung Y."/>
            <person name="Han J.-H."/>
            <person name="Kim S.B."/>
        </authorList>
    </citation>
    <scope>NUCLEOTIDE SEQUENCE [LARGE SCALE GENOMIC DNA]</scope>
    <source>
        <strain evidence="3 4">R1-15</strain>
    </source>
</reference>
<keyword evidence="1" id="KW-0010">Activator</keyword>